<dbReference type="EMBL" id="JAADJT010000008">
    <property type="protein sequence ID" value="NGZ86079.1"/>
    <property type="molecule type" value="Genomic_DNA"/>
</dbReference>
<evidence type="ECO:0000256" key="2">
    <source>
        <dbReference type="ARBA" id="ARBA00022723"/>
    </source>
</evidence>
<comment type="similarity">
    <text evidence="6">Belongs to the peptidase M48 family.</text>
</comment>
<feature type="signal peptide" evidence="7">
    <location>
        <begin position="1"/>
        <end position="20"/>
    </location>
</feature>
<evidence type="ECO:0000313" key="10">
    <source>
        <dbReference type="Proteomes" id="UP000666369"/>
    </source>
</evidence>
<dbReference type="PANTHER" id="PTHR22726:SF1">
    <property type="entry name" value="METALLOENDOPEPTIDASE OMA1, MITOCHONDRIAL"/>
    <property type="match status" value="1"/>
</dbReference>
<dbReference type="PANTHER" id="PTHR22726">
    <property type="entry name" value="METALLOENDOPEPTIDASE OMA1"/>
    <property type="match status" value="1"/>
</dbReference>
<keyword evidence="7" id="KW-0732">Signal</keyword>
<evidence type="ECO:0000259" key="8">
    <source>
        <dbReference type="Pfam" id="PF01435"/>
    </source>
</evidence>
<sequence length="249" mass="26752">MNAAASLLAGLLFLCGTAWAQVPESGRAQELRFSAEEVDARMEDRYIDRTVDLAAAGKLDEDRALLARLQRIGDGLIRAAVALKPEAAQWQWEVHTTGDAEVDAICMAGGKILVGSVFVHQLALSDGELATLLAHEVAHAVAEHHRETFSEALFLNRFPAVPLEVVMERLDSDLSLQIRLSTLSSLQESEADQLGMVLAHRAGWPPAAMVSFYGKLAGAEQGGLISSAYPATASRLSMAKGMARLFGEN</sequence>
<organism evidence="9 10">
    <name type="scientific">Duganella aceris</name>
    <dbReference type="NCBI Taxonomy" id="2703883"/>
    <lineage>
        <taxon>Bacteria</taxon>
        <taxon>Pseudomonadati</taxon>
        <taxon>Pseudomonadota</taxon>
        <taxon>Betaproteobacteria</taxon>
        <taxon>Burkholderiales</taxon>
        <taxon>Oxalobacteraceae</taxon>
        <taxon>Telluria group</taxon>
        <taxon>Duganella</taxon>
    </lineage>
</organism>
<protein>
    <submittedName>
        <fullName evidence="9">M48 family metalloprotease</fullName>
    </submittedName>
</protein>
<name>A0ABX0FN90_9BURK</name>
<feature type="chain" id="PRO_5045538944" evidence="7">
    <location>
        <begin position="21"/>
        <end position="249"/>
    </location>
</feature>
<dbReference type="GO" id="GO:0008237">
    <property type="term" value="F:metallopeptidase activity"/>
    <property type="evidence" value="ECO:0007669"/>
    <property type="project" value="UniProtKB-KW"/>
</dbReference>
<reference evidence="10" key="1">
    <citation type="submission" date="2023-07" db="EMBL/GenBank/DDBJ databases">
        <title>Duganella aceri sp. nov., isolated from tree sap.</title>
        <authorList>
            <person name="Kim I.S."/>
        </authorList>
    </citation>
    <scope>NUCLEOTIDE SEQUENCE [LARGE SCALE GENOMIC DNA]</scope>
    <source>
        <strain evidence="10">SAP-35</strain>
    </source>
</reference>
<evidence type="ECO:0000256" key="4">
    <source>
        <dbReference type="ARBA" id="ARBA00022833"/>
    </source>
</evidence>
<evidence type="ECO:0000256" key="5">
    <source>
        <dbReference type="ARBA" id="ARBA00023049"/>
    </source>
</evidence>
<evidence type="ECO:0000313" key="9">
    <source>
        <dbReference type="EMBL" id="NGZ86079.1"/>
    </source>
</evidence>
<accession>A0ABX0FN90</accession>
<dbReference type="InterPro" id="IPR001915">
    <property type="entry name" value="Peptidase_M48"/>
</dbReference>
<keyword evidence="2" id="KW-0479">Metal-binding</keyword>
<proteinExistence type="inferred from homology"/>
<keyword evidence="5 6" id="KW-0482">Metalloprotease</keyword>
<keyword evidence="4 6" id="KW-0862">Zinc</keyword>
<comment type="caution">
    <text evidence="9">The sequence shown here is derived from an EMBL/GenBank/DDBJ whole genome shotgun (WGS) entry which is preliminary data.</text>
</comment>
<evidence type="ECO:0000256" key="3">
    <source>
        <dbReference type="ARBA" id="ARBA00022801"/>
    </source>
</evidence>
<evidence type="ECO:0000256" key="7">
    <source>
        <dbReference type="SAM" id="SignalP"/>
    </source>
</evidence>
<comment type="cofactor">
    <cofactor evidence="6">
        <name>Zn(2+)</name>
        <dbReference type="ChEBI" id="CHEBI:29105"/>
    </cofactor>
    <text evidence="6">Binds 1 zinc ion per subunit.</text>
</comment>
<keyword evidence="10" id="KW-1185">Reference proteome</keyword>
<evidence type="ECO:0000256" key="6">
    <source>
        <dbReference type="RuleBase" id="RU003983"/>
    </source>
</evidence>
<dbReference type="Proteomes" id="UP000666369">
    <property type="component" value="Unassembled WGS sequence"/>
</dbReference>
<evidence type="ECO:0000256" key="1">
    <source>
        <dbReference type="ARBA" id="ARBA00022670"/>
    </source>
</evidence>
<dbReference type="Pfam" id="PF01435">
    <property type="entry name" value="Peptidase_M48"/>
    <property type="match status" value="1"/>
</dbReference>
<gene>
    <name evidence="9" type="ORF">GW587_17680</name>
</gene>
<dbReference type="InterPro" id="IPR051156">
    <property type="entry name" value="Mito/Outer_Membr_Metalloprot"/>
</dbReference>
<keyword evidence="1 6" id="KW-0645">Protease</keyword>
<keyword evidence="3 6" id="KW-0378">Hydrolase</keyword>
<feature type="domain" description="Peptidase M48" evidence="8">
    <location>
        <begin position="67"/>
        <end position="241"/>
    </location>
</feature>
<dbReference type="RefSeq" id="WP_166105668.1">
    <property type="nucleotide sequence ID" value="NZ_JAADJT010000008.1"/>
</dbReference>